<reference evidence="16 17" key="1">
    <citation type="journal article" date="2016" name="J. Microbiol.">
        <title>Dankookia rubra gen. nov., sp. nov., an alphaproteobacterium isolated from sediment of a shallow stream.</title>
        <authorList>
            <person name="Kim W.H."/>
            <person name="Kim D.H."/>
            <person name="Kang K."/>
            <person name="Ahn T.Y."/>
        </authorList>
    </citation>
    <scope>NUCLEOTIDE SEQUENCE [LARGE SCALE GENOMIC DNA]</scope>
    <source>
        <strain evidence="16 17">JCM30602</strain>
    </source>
</reference>
<evidence type="ECO:0000256" key="3">
    <source>
        <dbReference type="ARBA" id="ARBA00022515"/>
    </source>
</evidence>
<dbReference type="GO" id="GO:1990077">
    <property type="term" value="C:primosome complex"/>
    <property type="evidence" value="ECO:0007669"/>
    <property type="project" value="UniProtKB-KW"/>
</dbReference>
<keyword evidence="5 13" id="KW-0548">Nucleotidyltransferase</keyword>
<dbReference type="InterPro" id="IPR037068">
    <property type="entry name" value="DNA_primase_core_N_sf"/>
</dbReference>
<dbReference type="Gene3D" id="3.40.1360.10">
    <property type="match status" value="1"/>
</dbReference>
<protein>
    <recommendedName>
        <fullName evidence="13">DNA primase</fullName>
        <ecNumber evidence="13">2.7.7.101</ecNumber>
    </recommendedName>
</protein>
<dbReference type="NCBIfam" id="TIGR01391">
    <property type="entry name" value="dnaG"/>
    <property type="match status" value="1"/>
</dbReference>
<dbReference type="InterPro" id="IPR013264">
    <property type="entry name" value="DNAG_N"/>
</dbReference>
<organism evidence="16 17">
    <name type="scientific">Dankookia rubra</name>
    <dbReference type="NCBI Taxonomy" id="1442381"/>
    <lineage>
        <taxon>Bacteria</taxon>
        <taxon>Pseudomonadati</taxon>
        <taxon>Pseudomonadota</taxon>
        <taxon>Alphaproteobacteria</taxon>
        <taxon>Acetobacterales</taxon>
        <taxon>Roseomonadaceae</taxon>
        <taxon>Dankookia</taxon>
    </lineage>
</organism>
<evidence type="ECO:0000256" key="10">
    <source>
        <dbReference type="ARBA" id="ARBA00022842"/>
    </source>
</evidence>
<keyword evidence="6 13" id="KW-0235">DNA replication</keyword>
<comment type="function">
    <text evidence="13">RNA polymerase that catalyzes the synthesis of short RNA molecules used as primers for DNA polymerase during DNA replication.</text>
</comment>
<dbReference type="InterPro" id="IPR050219">
    <property type="entry name" value="DnaG_primase"/>
</dbReference>
<feature type="domain" description="Toprim" evidence="15">
    <location>
        <begin position="265"/>
        <end position="347"/>
    </location>
</feature>
<dbReference type="InterPro" id="IPR006171">
    <property type="entry name" value="TOPRIM_dom"/>
</dbReference>
<evidence type="ECO:0000256" key="12">
    <source>
        <dbReference type="ARBA" id="ARBA00023163"/>
    </source>
</evidence>
<keyword evidence="3 13" id="KW-0639">Primosome</keyword>
<dbReference type="SUPFAM" id="SSF57783">
    <property type="entry name" value="Zinc beta-ribbon"/>
    <property type="match status" value="1"/>
</dbReference>
<evidence type="ECO:0000256" key="2">
    <source>
        <dbReference type="ARBA" id="ARBA00022478"/>
    </source>
</evidence>
<comment type="cofactor">
    <cofactor evidence="1">
        <name>Zn(2+)</name>
        <dbReference type="ChEBI" id="CHEBI:29105"/>
    </cofactor>
</comment>
<dbReference type="InterPro" id="IPR030846">
    <property type="entry name" value="DnaG_bac"/>
</dbReference>
<dbReference type="PANTHER" id="PTHR30313:SF2">
    <property type="entry name" value="DNA PRIMASE"/>
    <property type="match status" value="1"/>
</dbReference>
<evidence type="ECO:0000256" key="11">
    <source>
        <dbReference type="ARBA" id="ARBA00023125"/>
    </source>
</evidence>
<dbReference type="FunFam" id="3.90.580.10:FF:000001">
    <property type="entry name" value="DNA primase"/>
    <property type="match status" value="1"/>
</dbReference>
<keyword evidence="9" id="KW-0862">Zinc</keyword>
<evidence type="ECO:0000313" key="16">
    <source>
        <dbReference type="EMBL" id="TDH61197.1"/>
    </source>
</evidence>
<dbReference type="PROSITE" id="PS50880">
    <property type="entry name" value="TOPRIM"/>
    <property type="match status" value="1"/>
</dbReference>
<dbReference type="InterPro" id="IPR034151">
    <property type="entry name" value="TOPRIM_DnaG_bac"/>
</dbReference>
<accession>A0A4R5QFH4</accession>
<dbReference type="HAMAP" id="MF_00974">
    <property type="entry name" value="DNA_primase_DnaG"/>
    <property type="match status" value="1"/>
</dbReference>
<dbReference type="Proteomes" id="UP000295096">
    <property type="component" value="Unassembled WGS sequence"/>
</dbReference>
<dbReference type="Pfam" id="PF06048">
    <property type="entry name" value="DUF927"/>
    <property type="match status" value="1"/>
</dbReference>
<comment type="subunit">
    <text evidence="13">Monomer. Interacts with DnaB.</text>
</comment>
<dbReference type="Pfam" id="PF08275">
    <property type="entry name" value="DNAG_N"/>
    <property type="match status" value="1"/>
</dbReference>
<dbReference type="FunFam" id="3.40.1360.10:FF:000002">
    <property type="entry name" value="DNA primase"/>
    <property type="match status" value="1"/>
</dbReference>
<keyword evidence="7" id="KW-0479">Metal-binding</keyword>
<dbReference type="Pfam" id="PF01807">
    <property type="entry name" value="Zn_ribbon_DnaG"/>
    <property type="match status" value="1"/>
</dbReference>
<evidence type="ECO:0000256" key="7">
    <source>
        <dbReference type="ARBA" id="ARBA00022723"/>
    </source>
</evidence>
<keyword evidence="8" id="KW-0863">Zinc-finger</keyword>
<dbReference type="Pfam" id="PF13662">
    <property type="entry name" value="Toprim_4"/>
    <property type="match status" value="1"/>
</dbReference>
<evidence type="ECO:0000256" key="6">
    <source>
        <dbReference type="ARBA" id="ARBA00022705"/>
    </source>
</evidence>
<dbReference type="InterPro" id="IPR002694">
    <property type="entry name" value="Znf_CHC2"/>
</dbReference>
<dbReference type="SUPFAM" id="SSF56731">
    <property type="entry name" value="DNA primase core"/>
    <property type="match status" value="1"/>
</dbReference>
<evidence type="ECO:0000256" key="4">
    <source>
        <dbReference type="ARBA" id="ARBA00022679"/>
    </source>
</evidence>
<keyword evidence="2 13" id="KW-0240">DNA-directed RNA polymerase</keyword>
<proteinExistence type="inferred from homology"/>
<comment type="catalytic activity">
    <reaction evidence="13">
        <text>ssDNA + n NTP = ssDNA/pppN(pN)n-1 hybrid + (n-1) diphosphate.</text>
        <dbReference type="EC" id="2.7.7.101"/>
    </reaction>
</comment>
<evidence type="ECO:0000256" key="14">
    <source>
        <dbReference type="SAM" id="MobiDB-lite"/>
    </source>
</evidence>
<dbReference type="InterPro" id="IPR036977">
    <property type="entry name" value="DNA_primase_Znf_CHC2"/>
</dbReference>
<keyword evidence="11 13" id="KW-0238">DNA-binding</keyword>
<dbReference type="SMART" id="SM00400">
    <property type="entry name" value="ZnF_CHCC"/>
    <property type="match status" value="1"/>
</dbReference>
<keyword evidence="17" id="KW-1185">Reference proteome</keyword>
<dbReference type="GO" id="GO:0006269">
    <property type="term" value="P:DNA replication, synthesis of primer"/>
    <property type="evidence" value="ECO:0007669"/>
    <property type="project" value="UniProtKB-UniRule"/>
</dbReference>
<dbReference type="InterPro" id="IPR009270">
    <property type="entry name" value="DUF927"/>
</dbReference>
<dbReference type="EC" id="2.7.7.101" evidence="13"/>
<evidence type="ECO:0000313" key="17">
    <source>
        <dbReference type="Proteomes" id="UP000295096"/>
    </source>
</evidence>
<name>A0A4R5QFH4_9PROT</name>
<keyword evidence="10" id="KW-0460">Magnesium</keyword>
<feature type="region of interest" description="Disordered" evidence="14">
    <location>
        <begin position="430"/>
        <end position="479"/>
    </location>
</feature>
<dbReference type="SMART" id="SM00493">
    <property type="entry name" value="TOPRIM"/>
    <property type="match status" value="1"/>
</dbReference>
<dbReference type="GO" id="GO:0003899">
    <property type="term" value="F:DNA-directed RNA polymerase activity"/>
    <property type="evidence" value="ECO:0007669"/>
    <property type="project" value="UniProtKB-UniRule"/>
</dbReference>
<comment type="similarity">
    <text evidence="13">Belongs to the DnaG primase family.</text>
</comment>
<dbReference type="EMBL" id="SMSJ01000025">
    <property type="protein sequence ID" value="TDH61197.1"/>
    <property type="molecule type" value="Genomic_DNA"/>
</dbReference>
<dbReference type="GO" id="GO:0003677">
    <property type="term" value="F:DNA binding"/>
    <property type="evidence" value="ECO:0007669"/>
    <property type="project" value="UniProtKB-KW"/>
</dbReference>
<gene>
    <name evidence="13 16" type="primary">dnaG</name>
    <name evidence="16" type="ORF">E2C06_18345</name>
</gene>
<evidence type="ECO:0000256" key="13">
    <source>
        <dbReference type="HAMAP-Rule" id="MF_00974"/>
    </source>
</evidence>
<dbReference type="CDD" id="cd03364">
    <property type="entry name" value="TOPRIM_DnaG_primases"/>
    <property type="match status" value="1"/>
</dbReference>
<dbReference type="GO" id="GO:0005737">
    <property type="term" value="C:cytoplasm"/>
    <property type="evidence" value="ECO:0007669"/>
    <property type="project" value="TreeGrafter"/>
</dbReference>
<dbReference type="GO" id="GO:0000428">
    <property type="term" value="C:DNA-directed RNA polymerase complex"/>
    <property type="evidence" value="ECO:0007669"/>
    <property type="project" value="UniProtKB-KW"/>
</dbReference>
<evidence type="ECO:0000256" key="9">
    <source>
        <dbReference type="ARBA" id="ARBA00022833"/>
    </source>
</evidence>
<evidence type="ECO:0000259" key="15">
    <source>
        <dbReference type="PROSITE" id="PS50880"/>
    </source>
</evidence>
<sequence length="1120" mass="121069">MMPDSGSESNFRDLLPRQFLDELRVRAPLPQVIGKKAHLERSGRNWKGCCPFHDEKTPSFYVYDDHFHCYGCGAHGDAISFVLRADHIGFHEAVERLADEAGMEVPAASPEEVERSKRRRAHLAALAAAEKIFHRRLFQPEGRPALDYLRSRGISDETIRAFRIGWSGPGRGAFHSELRALGFDTMDIVDAGLARQTRGCLVSDFFFERVCVPVRDGRGRTVSFSARVLGDGEPKYINGPVTAVFRKRRALLGLDVARRGLAEGARLLVVEGAFDVLALHQSGFKGAVAPLGTALTEEHLQELWRLAEEPVLCFDADLAGNKAVKRVIALALPHLTPDRTLRVVRLTDGKDPDALLRKKGADFFRAILNAVPTCSASIFEAFRGGCPLDTPERRAAFRDRLDTAVRSMGHAALAAEFSAEWRPALRANAPAAASAEEKEIGEENAGEAAPRRRRGRPRRGPEVASGHAQVPTTAPRVLDGDEATALIAKTRETFGLPTGGHEDAAFDFAVLENGAVVMTKREIRVVPRLGPMDEITPICLPIAVTAWLVRPDRTRWGKRLTVCSPSGPVTIDLWGDDLAQDDVLRRLLANRAGFHAFHEPQCFKMLRAWRPRHRILILSRPGVHVVPETEDGVVDGKVRRVYALLNGTVLNVPADVSVELESGMCIKDRVARGGSLAGWTAATEAALRLHLHHRREGDPTACVPPCDGLPHVILGIPLGLAAILLASTGLNAAVCLSGASTRGKTISVRAALSVFGLPTEEGLLTLAGGTQVGVRLLAPRRSGAICSLDETRTARSTQHLVDAIFGLAAGVDHVAGEGANGMRERATWQTLGYVTSEYTVRSMVEATGIQMPTGGSARLLDIDIGARIAECRKADIDAIKAAFEGNYGHAAEPFAKEVVARGYLHDPSALLGALNARVEILASGKAAHVGRAAVVLAAAQLALEIAQEIGLLSSNFVDEAENCIVWAMANVAEDAVCDAREAARDKILAWVAAGQGSYIQPREMTYDGFGRPVYSQSAQGYRDDAQDLLLVEQSVLAKVVGPGLTASTLGQALREWGWLAKTADEETPNGRTKMRYALKASIRGARPRCYHLRLAALGMDGQDKYDAETGEIPRAAPYAA</sequence>
<dbReference type="InterPro" id="IPR006295">
    <property type="entry name" value="DNA_primase_DnaG"/>
</dbReference>
<dbReference type="OrthoDB" id="9803773at2"/>
<evidence type="ECO:0000256" key="1">
    <source>
        <dbReference type="ARBA" id="ARBA00001947"/>
    </source>
</evidence>
<dbReference type="Gene3D" id="3.90.580.10">
    <property type="entry name" value="Zinc finger, CHC2-type domain"/>
    <property type="match status" value="1"/>
</dbReference>
<dbReference type="PANTHER" id="PTHR30313">
    <property type="entry name" value="DNA PRIMASE"/>
    <property type="match status" value="1"/>
</dbReference>
<evidence type="ECO:0000256" key="8">
    <source>
        <dbReference type="ARBA" id="ARBA00022771"/>
    </source>
</evidence>
<dbReference type="Gene3D" id="3.90.980.10">
    <property type="entry name" value="DNA primase, catalytic core, N-terminal domain"/>
    <property type="match status" value="1"/>
</dbReference>
<dbReference type="RefSeq" id="WP_133290064.1">
    <property type="nucleotide sequence ID" value="NZ_SMSJ01000025.1"/>
</dbReference>
<dbReference type="AlphaFoldDB" id="A0A4R5QFH4"/>
<keyword evidence="12 13" id="KW-0804">Transcription</keyword>
<evidence type="ECO:0000256" key="5">
    <source>
        <dbReference type="ARBA" id="ARBA00022695"/>
    </source>
</evidence>
<comment type="caution">
    <text evidence="13">Lacks conserved residue(s) required for the propagation of feature annotation.</text>
</comment>
<dbReference type="GO" id="GO:0008270">
    <property type="term" value="F:zinc ion binding"/>
    <property type="evidence" value="ECO:0007669"/>
    <property type="project" value="UniProtKB-KW"/>
</dbReference>
<comment type="caution">
    <text evidence="16">The sequence shown here is derived from an EMBL/GenBank/DDBJ whole genome shotgun (WGS) entry which is preliminary data.</text>
</comment>
<keyword evidence="4 13" id="KW-0808">Transferase</keyword>